<reference evidence="2 3" key="1">
    <citation type="submission" date="2021-08" db="EMBL/GenBank/DDBJ databases">
        <authorList>
            <person name="Peeters C."/>
        </authorList>
    </citation>
    <scope>NUCLEOTIDE SEQUENCE [LARGE SCALE GENOMIC DNA]</scope>
    <source>
        <strain evidence="2 3">LMG 32289</strain>
    </source>
</reference>
<sequence length="60" mass="6853">MARSDRKDRDNKGASNEAATTARRTPERPCPSRFYNRAPQVEAPLQAARHLRQHTGCTFR</sequence>
<feature type="compositionally biased region" description="Basic and acidic residues" evidence="1">
    <location>
        <begin position="1"/>
        <end position="12"/>
    </location>
</feature>
<feature type="region of interest" description="Disordered" evidence="1">
    <location>
        <begin position="1"/>
        <end position="34"/>
    </location>
</feature>
<comment type="caution">
    <text evidence="2">The sequence shown here is derived from an EMBL/GenBank/DDBJ whole genome shotgun (WGS) entry which is preliminary data.</text>
</comment>
<name>A0ABN7Z4P3_9BURK</name>
<feature type="compositionally biased region" description="Polar residues" evidence="1">
    <location>
        <begin position="13"/>
        <end position="23"/>
    </location>
</feature>
<evidence type="ECO:0000313" key="3">
    <source>
        <dbReference type="Proteomes" id="UP000706525"/>
    </source>
</evidence>
<evidence type="ECO:0000313" key="2">
    <source>
        <dbReference type="EMBL" id="CAG9179351.1"/>
    </source>
</evidence>
<protein>
    <submittedName>
        <fullName evidence="2">Uncharacterized protein</fullName>
    </submittedName>
</protein>
<dbReference type="EMBL" id="CAJZAG010000008">
    <property type="protein sequence ID" value="CAG9179351.1"/>
    <property type="molecule type" value="Genomic_DNA"/>
</dbReference>
<accession>A0ABN7Z4P3</accession>
<dbReference type="Proteomes" id="UP000706525">
    <property type="component" value="Unassembled WGS sequence"/>
</dbReference>
<organism evidence="2 3">
    <name type="scientific">Cupriavidus pampae</name>
    <dbReference type="NCBI Taxonomy" id="659251"/>
    <lineage>
        <taxon>Bacteria</taxon>
        <taxon>Pseudomonadati</taxon>
        <taxon>Pseudomonadota</taxon>
        <taxon>Betaproteobacteria</taxon>
        <taxon>Burkholderiales</taxon>
        <taxon>Burkholderiaceae</taxon>
        <taxon>Cupriavidus</taxon>
    </lineage>
</organism>
<dbReference type="RefSeq" id="WP_223991941.1">
    <property type="nucleotide sequence ID" value="NZ_CAJZAG010000008.1"/>
</dbReference>
<evidence type="ECO:0000256" key="1">
    <source>
        <dbReference type="SAM" id="MobiDB-lite"/>
    </source>
</evidence>
<proteinExistence type="predicted"/>
<keyword evidence="3" id="KW-1185">Reference proteome</keyword>
<gene>
    <name evidence="2" type="ORF">LMG32289_04334</name>
</gene>